<evidence type="ECO:0000313" key="4">
    <source>
        <dbReference type="EMBL" id="KXA95339.1"/>
    </source>
</evidence>
<protein>
    <recommendedName>
        <fullName evidence="3">FAD-dependent oxidoreductase 2 FAD-binding domain-containing protein</fullName>
    </recommendedName>
</protein>
<sequence length="113" mass="12438">MISHDVIIVGAGVAGMRAGIEAFKEGVDTAIVTKTYPPRCHSVEFQGGTAASIGRIDEDSWKQHMFDTVKGADYLADQDAVEILTRNAPEAIFEMENWGVLFSRKEDGIYIPY</sequence>
<dbReference type="GO" id="GO:0050660">
    <property type="term" value="F:flavin adenine dinucleotide binding"/>
    <property type="evidence" value="ECO:0007669"/>
    <property type="project" value="TreeGrafter"/>
</dbReference>
<proteinExistence type="predicted"/>
<dbReference type="SUPFAM" id="SSF51905">
    <property type="entry name" value="FAD/NAD(P)-binding domain"/>
    <property type="match status" value="1"/>
</dbReference>
<dbReference type="PANTHER" id="PTHR11632:SF51">
    <property type="entry name" value="SUCCINATE DEHYDROGENASE [UBIQUINONE] FLAVOPROTEIN SUBUNIT, MITOCHONDRIAL"/>
    <property type="match status" value="1"/>
</dbReference>
<dbReference type="GO" id="GO:0000104">
    <property type="term" value="F:succinate dehydrogenase activity"/>
    <property type="evidence" value="ECO:0007669"/>
    <property type="project" value="TreeGrafter"/>
</dbReference>
<organism evidence="4 5">
    <name type="scientific">candidate division MSBL1 archaeon SCGC-AAA259I07</name>
    <dbReference type="NCBI Taxonomy" id="1698266"/>
    <lineage>
        <taxon>Archaea</taxon>
        <taxon>Methanobacteriati</taxon>
        <taxon>Methanobacteriota</taxon>
        <taxon>candidate division MSBL1</taxon>
    </lineage>
</organism>
<keyword evidence="1" id="KW-0285">Flavoprotein</keyword>
<dbReference type="InterPro" id="IPR036188">
    <property type="entry name" value="FAD/NAD-bd_sf"/>
</dbReference>
<dbReference type="InterPro" id="IPR030664">
    <property type="entry name" value="SdhA/FrdA/AprA"/>
</dbReference>
<dbReference type="GO" id="GO:0005886">
    <property type="term" value="C:plasma membrane"/>
    <property type="evidence" value="ECO:0007669"/>
    <property type="project" value="TreeGrafter"/>
</dbReference>
<evidence type="ECO:0000256" key="1">
    <source>
        <dbReference type="ARBA" id="ARBA00022630"/>
    </source>
</evidence>
<dbReference type="Pfam" id="PF00890">
    <property type="entry name" value="FAD_binding_2"/>
    <property type="match status" value="1"/>
</dbReference>
<keyword evidence="2" id="KW-0560">Oxidoreductase</keyword>
<dbReference type="GO" id="GO:0009055">
    <property type="term" value="F:electron transfer activity"/>
    <property type="evidence" value="ECO:0007669"/>
    <property type="project" value="TreeGrafter"/>
</dbReference>
<dbReference type="Proteomes" id="UP000070155">
    <property type="component" value="Unassembled WGS sequence"/>
</dbReference>
<gene>
    <name evidence="4" type="ORF">AKJ36_00905</name>
</gene>
<comment type="caution">
    <text evidence="4">The sequence shown here is derived from an EMBL/GenBank/DDBJ whole genome shotgun (WGS) entry which is preliminary data.</text>
</comment>
<evidence type="ECO:0000313" key="5">
    <source>
        <dbReference type="Proteomes" id="UP000070155"/>
    </source>
</evidence>
<dbReference type="AlphaFoldDB" id="A0A133UMH6"/>
<accession>A0A133UMH6</accession>
<keyword evidence="5" id="KW-1185">Reference proteome</keyword>
<evidence type="ECO:0000256" key="2">
    <source>
        <dbReference type="ARBA" id="ARBA00023002"/>
    </source>
</evidence>
<evidence type="ECO:0000259" key="3">
    <source>
        <dbReference type="Pfam" id="PF00890"/>
    </source>
</evidence>
<dbReference type="PANTHER" id="PTHR11632">
    <property type="entry name" value="SUCCINATE DEHYDROGENASE 2 FLAVOPROTEIN SUBUNIT"/>
    <property type="match status" value="1"/>
</dbReference>
<dbReference type="PRINTS" id="PR00411">
    <property type="entry name" value="PNDRDTASEI"/>
</dbReference>
<dbReference type="GO" id="GO:0009061">
    <property type="term" value="P:anaerobic respiration"/>
    <property type="evidence" value="ECO:0007669"/>
    <property type="project" value="TreeGrafter"/>
</dbReference>
<dbReference type="InterPro" id="IPR003953">
    <property type="entry name" value="FAD-dep_OxRdtase_2_FAD-bd"/>
</dbReference>
<reference evidence="4 5" key="1">
    <citation type="journal article" date="2016" name="Sci. Rep.">
        <title>Metabolic traits of an uncultured archaeal lineage -MSBL1- from brine pools of the Red Sea.</title>
        <authorList>
            <person name="Mwirichia R."/>
            <person name="Alam I."/>
            <person name="Rashid M."/>
            <person name="Vinu M."/>
            <person name="Ba-Alawi W."/>
            <person name="Anthony Kamau A."/>
            <person name="Kamanda Ngugi D."/>
            <person name="Goker M."/>
            <person name="Klenk H.P."/>
            <person name="Bajic V."/>
            <person name="Stingl U."/>
        </authorList>
    </citation>
    <scope>NUCLEOTIDE SEQUENCE [LARGE SCALE GENOMIC DNA]</scope>
    <source>
        <strain evidence="4">SCGC-AAA259I07</strain>
    </source>
</reference>
<feature type="domain" description="FAD-dependent oxidoreductase 2 FAD-binding" evidence="3">
    <location>
        <begin position="5"/>
        <end position="108"/>
    </location>
</feature>
<dbReference type="Gene3D" id="3.50.50.60">
    <property type="entry name" value="FAD/NAD(P)-binding domain"/>
    <property type="match status" value="1"/>
</dbReference>
<dbReference type="PATRIC" id="fig|1698266.3.peg.732"/>
<name>A0A133UMH6_9EURY</name>
<dbReference type="EMBL" id="LHXQ01000007">
    <property type="protein sequence ID" value="KXA95339.1"/>
    <property type="molecule type" value="Genomic_DNA"/>
</dbReference>